<dbReference type="Proteomes" id="UP000238916">
    <property type="component" value="Unassembled WGS sequence"/>
</dbReference>
<dbReference type="OrthoDB" id="9772633at2"/>
<name>A0A2U3KCA4_9FIRM</name>
<dbReference type="PANTHER" id="PTHR43190:SF3">
    <property type="entry name" value="N-ACETYL-D-GLUCOSAMINE KINASE"/>
    <property type="match status" value="1"/>
</dbReference>
<organism evidence="2 3">
    <name type="scientific">Candidatus Desulfosporosinus infrequens</name>
    <dbReference type="NCBI Taxonomy" id="2043169"/>
    <lineage>
        <taxon>Bacteria</taxon>
        <taxon>Bacillati</taxon>
        <taxon>Bacillota</taxon>
        <taxon>Clostridia</taxon>
        <taxon>Eubacteriales</taxon>
        <taxon>Desulfitobacteriaceae</taxon>
        <taxon>Desulfosporosinus</taxon>
    </lineage>
</organism>
<dbReference type="SUPFAM" id="SSF53067">
    <property type="entry name" value="Actin-like ATPase domain"/>
    <property type="match status" value="2"/>
</dbReference>
<dbReference type="PANTHER" id="PTHR43190">
    <property type="entry name" value="N-ACETYL-D-GLUCOSAMINE KINASE"/>
    <property type="match status" value="1"/>
</dbReference>
<dbReference type="InterPro" id="IPR002731">
    <property type="entry name" value="ATPase_BadF"/>
</dbReference>
<evidence type="ECO:0000313" key="2">
    <source>
        <dbReference type="EMBL" id="SPF37160.1"/>
    </source>
</evidence>
<gene>
    <name evidence="2" type="ORF">SBF1_1740009</name>
</gene>
<accession>A0A2U3KCA4</accession>
<dbReference type="InterPro" id="IPR043129">
    <property type="entry name" value="ATPase_NBD"/>
</dbReference>
<dbReference type="Gene3D" id="3.30.420.40">
    <property type="match status" value="2"/>
</dbReference>
<dbReference type="AlphaFoldDB" id="A0A2U3KCA4"/>
<evidence type="ECO:0000313" key="3">
    <source>
        <dbReference type="Proteomes" id="UP000238916"/>
    </source>
</evidence>
<protein>
    <submittedName>
        <fullName evidence="2">BadF/BadG/BcrA/BcrD ATPase family protein</fullName>
    </submittedName>
</protein>
<reference evidence="3" key="1">
    <citation type="submission" date="2018-02" db="EMBL/GenBank/DDBJ databases">
        <authorList>
            <person name="Hausmann B."/>
        </authorList>
    </citation>
    <scope>NUCLEOTIDE SEQUENCE [LARGE SCALE GENOMIC DNA]</scope>
    <source>
        <strain evidence="3">Peat soil MAG SbF1</strain>
    </source>
</reference>
<sequence>MRVKVGVDGGGSKTEIVALDRTGQVLRCLRKPASNYHVVGMENAVQNIIEGIRDSIQEDTLEGIGISLAGIDTLEDWQIMADGLKQRLMVLAQEAMISYREVPVVLENDAFGALMSVRGRFFGNVLSVGTGVVALGVNPEGEVFRVGGWGHLIGDQGGGYDIGRKALAATAASFDGYGPKSLLETKITKHLGLTQVRDISDWIYRSQRSNKEVAALVPVVVEAAREGDNISKLILDESGRALGVLTKALLRKTNGTEIGLVGGIGSIWEFMKPSFFATVQEEFPTLQILKPNYPPSVGAALLSMISQVRHIIF</sequence>
<dbReference type="Pfam" id="PF01869">
    <property type="entry name" value="BcrAD_BadFG"/>
    <property type="match status" value="1"/>
</dbReference>
<proteinExistence type="predicted"/>
<dbReference type="EMBL" id="OMOF01000084">
    <property type="protein sequence ID" value="SPF37160.1"/>
    <property type="molecule type" value="Genomic_DNA"/>
</dbReference>
<evidence type="ECO:0000259" key="1">
    <source>
        <dbReference type="Pfam" id="PF01869"/>
    </source>
</evidence>
<feature type="domain" description="ATPase BadF/BadG/BcrA/BcrD type" evidence="1">
    <location>
        <begin position="5"/>
        <end position="302"/>
    </location>
</feature>
<dbReference type="InterPro" id="IPR052519">
    <property type="entry name" value="Euk-type_GlcNAc_Kinase"/>
</dbReference>
<dbReference type="CDD" id="cd24007">
    <property type="entry name" value="ASKHA_NBD_eukNAGK-like"/>
    <property type="match status" value="1"/>
</dbReference>